<protein>
    <submittedName>
        <fullName evidence="6">Uncharacterized protein</fullName>
    </submittedName>
</protein>
<keyword evidence="3" id="KW-0067">ATP-binding</keyword>
<dbReference type="Gene3D" id="3.40.50.10810">
    <property type="entry name" value="Tandem AAA-ATPase domain"/>
    <property type="match status" value="1"/>
</dbReference>
<feature type="domain" description="Helicase ATP-binding" evidence="4">
    <location>
        <begin position="311"/>
        <end position="491"/>
    </location>
</feature>
<sequence>MSKSPRLPRRREAPGDWTARQAKRICSAQHGINSQRSTESPSERNLECLESLDTDEVITCNQNETICYGTLFDAKAQSRFVAGLHFSRPPWARFYTVKVVFSEDKYYLVLSTDVSEIQFAVLDVLTFSYLYALRDIPNLYFNAVISVRDLDRMPHKPTQKQAVINVTINIYGPEKFTEVVGETLASGSAYLQHPMVLESGIRYVNPHYLYPDDITTDLSHLVGPRMSDLRATRISQEIESLLSSLEVDTISGSQQRDIEILLGSHLTNTHLKDHQMDGVKFILSREDWSFCHNTNRELLGIIDSRLCCLVSQNSTPCLGGILADVMGLGKTLTMLSAVVCTKAAATEYCCGSIATKGAPKLTKSTLVVLPSRQVLDSWDIEMKSRFAPVALTVGHFHGDNRAKMSEQLLQYDVILTTYHTLVADWKGQKVLHDFFWFRIVLDEAHCIKNELTQMFKAAESLEAQRRWCLTGTPIQNNLHDLRAMLKFLRHGPLSIAKIFDKNIIGPIREEKDDSLRNLRLLLRSVCLRRGGEHLNIPKPIYEIISVNLSPAEEAEYQKILKDCQLQFDKQICEDSEPKTQALIFAAIMKLRRLCNNGTIRLGPDGPLIPECSGQWNLSTRKEPESRTNDGCELCDTTEEGFLEGIDNCPLCGQPLSLPTIPRSQDLGLDPCISFSNNQCTRWPRLNVSASMGSKEDTPNISPLARALADGYSSKLMTVTQNILKSSSVSGAKSIVFTSWRDTIDILGAMLADRGVLFAKIDGRTSLTERTMNIAEFQHSPKISVLLMTINSGAVGLTLTQASQVHIVEPHWNPAIENQAIARALRIGQTRPVTIFKYITENTVEKGIINLQKKKIHLARISLDDNAEGDKEDLETFKLILDNSPFA</sequence>
<dbReference type="EMBL" id="CP075865">
    <property type="protein sequence ID" value="QYS97699.1"/>
    <property type="molecule type" value="Genomic_DNA"/>
</dbReference>
<gene>
    <name evidence="6" type="ORF">H0G86_004920</name>
</gene>
<feature type="domain" description="Helicase C-terminal" evidence="5">
    <location>
        <begin position="717"/>
        <end position="866"/>
    </location>
</feature>
<dbReference type="AlphaFoldDB" id="A0A8G0LDA6"/>
<evidence type="ECO:0000259" key="4">
    <source>
        <dbReference type="PROSITE" id="PS51192"/>
    </source>
</evidence>
<dbReference type="InterPro" id="IPR001650">
    <property type="entry name" value="Helicase_C-like"/>
</dbReference>
<dbReference type="GO" id="GO:0005634">
    <property type="term" value="C:nucleus"/>
    <property type="evidence" value="ECO:0007669"/>
    <property type="project" value="TreeGrafter"/>
</dbReference>
<dbReference type="PANTHER" id="PTHR45626">
    <property type="entry name" value="TRANSCRIPTION TERMINATION FACTOR 2-RELATED"/>
    <property type="match status" value="1"/>
</dbReference>
<dbReference type="InterPro" id="IPR049730">
    <property type="entry name" value="SNF2/RAD54-like_C"/>
</dbReference>
<keyword evidence="1" id="KW-0547">Nucleotide-binding</keyword>
<dbReference type="CDD" id="cd18793">
    <property type="entry name" value="SF2_C_SNF"/>
    <property type="match status" value="1"/>
</dbReference>
<dbReference type="SMART" id="SM00490">
    <property type="entry name" value="HELICc"/>
    <property type="match status" value="1"/>
</dbReference>
<evidence type="ECO:0000259" key="5">
    <source>
        <dbReference type="PROSITE" id="PS51194"/>
    </source>
</evidence>
<keyword evidence="2" id="KW-0378">Hydrolase</keyword>
<dbReference type="InterPro" id="IPR014001">
    <property type="entry name" value="Helicase_ATP-bd"/>
</dbReference>
<dbReference type="InterPro" id="IPR000330">
    <property type="entry name" value="SNF2_N"/>
</dbReference>
<name>A0A8G0LDA6_9HYPO</name>
<dbReference type="PROSITE" id="PS51194">
    <property type="entry name" value="HELICASE_CTER"/>
    <property type="match status" value="1"/>
</dbReference>
<dbReference type="Proteomes" id="UP000826661">
    <property type="component" value="Chromosome II"/>
</dbReference>
<dbReference type="GO" id="GO:0005524">
    <property type="term" value="F:ATP binding"/>
    <property type="evidence" value="ECO:0007669"/>
    <property type="project" value="UniProtKB-KW"/>
</dbReference>
<dbReference type="InterPro" id="IPR027417">
    <property type="entry name" value="P-loop_NTPase"/>
</dbReference>
<dbReference type="GO" id="GO:0016787">
    <property type="term" value="F:hydrolase activity"/>
    <property type="evidence" value="ECO:0007669"/>
    <property type="project" value="UniProtKB-KW"/>
</dbReference>
<dbReference type="GO" id="GO:0006281">
    <property type="term" value="P:DNA repair"/>
    <property type="evidence" value="ECO:0007669"/>
    <property type="project" value="TreeGrafter"/>
</dbReference>
<dbReference type="InterPro" id="IPR038718">
    <property type="entry name" value="SNF2-like_sf"/>
</dbReference>
<keyword evidence="7" id="KW-1185">Reference proteome</keyword>
<dbReference type="Pfam" id="PF00176">
    <property type="entry name" value="SNF2-rel_dom"/>
    <property type="match status" value="1"/>
</dbReference>
<evidence type="ECO:0000256" key="1">
    <source>
        <dbReference type="ARBA" id="ARBA00022741"/>
    </source>
</evidence>
<dbReference type="CDD" id="cd18008">
    <property type="entry name" value="DEXDc_SHPRH-like"/>
    <property type="match status" value="1"/>
</dbReference>
<dbReference type="Pfam" id="PF00271">
    <property type="entry name" value="Helicase_C"/>
    <property type="match status" value="1"/>
</dbReference>
<dbReference type="SUPFAM" id="SSF52540">
    <property type="entry name" value="P-loop containing nucleoside triphosphate hydrolases"/>
    <property type="match status" value="2"/>
</dbReference>
<dbReference type="PROSITE" id="PS51192">
    <property type="entry name" value="HELICASE_ATP_BIND_1"/>
    <property type="match status" value="1"/>
</dbReference>
<dbReference type="GO" id="GO:0008094">
    <property type="term" value="F:ATP-dependent activity, acting on DNA"/>
    <property type="evidence" value="ECO:0007669"/>
    <property type="project" value="TreeGrafter"/>
</dbReference>
<reference evidence="6 7" key="1">
    <citation type="journal article" date="2021" name="BMC Genomics">
        <title>Telomere-to-telomere genome assembly of asparaginase-producing Trichoderma simmonsii.</title>
        <authorList>
            <person name="Chung D."/>
            <person name="Kwon Y.M."/>
            <person name="Yang Y."/>
        </authorList>
    </citation>
    <scope>NUCLEOTIDE SEQUENCE [LARGE SCALE GENOMIC DNA]</scope>
    <source>
        <strain evidence="6 7">GH-Sj1</strain>
    </source>
</reference>
<dbReference type="Gene3D" id="3.40.50.300">
    <property type="entry name" value="P-loop containing nucleotide triphosphate hydrolases"/>
    <property type="match status" value="1"/>
</dbReference>
<proteinExistence type="predicted"/>
<evidence type="ECO:0000256" key="3">
    <source>
        <dbReference type="ARBA" id="ARBA00022840"/>
    </source>
</evidence>
<dbReference type="SMART" id="SM00487">
    <property type="entry name" value="DEXDc"/>
    <property type="match status" value="1"/>
</dbReference>
<organism evidence="6 7">
    <name type="scientific">Trichoderma simmonsii</name>
    <dbReference type="NCBI Taxonomy" id="1491479"/>
    <lineage>
        <taxon>Eukaryota</taxon>
        <taxon>Fungi</taxon>
        <taxon>Dikarya</taxon>
        <taxon>Ascomycota</taxon>
        <taxon>Pezizomycotina</taxon>
        <taxon>Sordariomycetes</taxon>
        <taxon>Hypocreomycetidae</taxon>
        <taxon>Hypocreales</taxon>
        <taxon>Hypocreaceae</taxon>
        <taxon>Trichoderma</taxon>
    </lineage>
</organism>
<evidence type="ECO:0000256" key="2">
    <source>
        <dbReference type="ARBA" id="ARBA00022801"/>
    </source>
</evidence>
<evidence type="ECO:0000313" key="6">
    <source>
        <dbReference type="EMBL" id="QYS97699.1"/>
    </source>
</evidence>
<dbReference type="InterPro" id="IPR050628">
    <property type="entry name" value="SNF2_RAD54_helicase_TF"/>
</dbReference>
<evidence type="ECO:0000313" key="7">
    <source>
        <dbReference type="Proteomes" id="UP000826661"/>
    </source>
</evidence>
<dbReference type="PANTHER" id="PTHR45626:SF22">
    <property type="entry name" value="DNA REPAIR PROTEIN RAD5"/>
    <property type="match status" value="1"/>
</dbReference>
<accession>A0A8G0LDA6</accession>